<dbReference type="AlphaFoldDB" id="A0A6P8XWH6"/>
<reference evidence="3" key="1">
    <citation type="submission" date="2025-08" db="UniProtKB">
        <authorList>
            <consortium name="RefSeq"/>
        </authorList>
    </citation>
    <scope>IDENTIFICATION</scope>
    <source>
        <strain evidence="3">15112-1751.03</strain>
        <tissue evidence="3">Whole Adult</tissue>
    </source>
</reference>
<keyword evidence="2" id="KW-1185">Reference proteome</keyword>
<dbReference type="Proteomes" id="UP000515160">
    <property type="component" value="Chromosome 2R"/>
</dbReference>
<keyword evidence="1" id="KW-0732">Signal</keyword>
<evidence type="ECO:0000313" key="3">
    <source>
        <dbReference type="RefSeq" id="XP_034117659.1"/>
    </source>
</evidence>
<organism evidence="2 3">
    <name type="scientific">Drosophila albomicans</name>
    <name type="common">Fruit fly</name>
    <dbReference type="NCBI Taxonomy" id="7291"/>
    <lineage>
        <taxon>Eukaryota</taxon>
        <taxon>Metazoa</taxon>
        <taxon>Ecdysozoa</taxon>
        <taxon>Arthropoda</taxon>
        <taxon>Hexapoda</taxon>
        <taxon>Insecta</taxon>
        <taxon>Pterygota</taxon>
        <taxon>Neoptera</taxon>
        <taxon>Endopterygota</taxon>
        <taxon>Diptera</taxon>
        <taxon>Brachycera</taxon>
        <taxon>Muscomorpha</taxon>
        <taxon>Ephydroidea</taxon>
        <taxon>Drosophilidae</taxon>
        <taxon>Drosophila</taxon>
    </lineage>
</organism>
<gene>
    <name evidence="3" type="primary">LOC117576737</name>
</gene>
<accession>A0A6P8XWH6</accession>
<dbReference type="GeneID" id="117576737"/>
<feature type="chain" id="PRO_5028144902" evidence="1">
    <location>
        <begin position="27"/>
        <end position="175"/>
    </location>
</feature>
<sequence length="175" mass="19899">MLISRGKNLLFFCFLLSICIVYNAKARQIGGSNKNCAANGDYCQTHYECCSRKCMTYSYKCAPIVHPNDYQSTYDSIPDDWFLIPQSRPHVQTVVENRFNTGANGEEIEFQTLPDDKSKTGTHAVEKVDSSLPTTYLPQFDVDSHRACRNIGSECSDNRECCTQRCHSYLHRCVT</sequence>
<name>A0A6P8XWH6_DROAB</name>
<evidence type="ECO:0000256" key="1">
    <source>
        <dbReference type="SAM" id="SignalP"/>
    </source>
</evidence>
<dbReference type="RefSeq" id="XP_034117659.1">
    <property type="nucleotide sequence ID" value="XM_034261768.2"/>
</dbReference>
<protein>
    <submittedName>
        <fullName evidence="3">Uncharacterized protein LOC117576737</fullName>
    </submittedName>
</protein>
<proteinExistence type="predicted"/>
<evidence type="ECO:0000313" key="2">
    <source>
        <dbReference type="Proteomes" id="UP000515160"/>
    </source>
</evidence>
<feature type="signal peptide" evidence="1">
    <location>
        <begin position="1"/>
        <end position="26"/>
    </location>
</feature>
<dbReference type="OrthoDB" id="7211176at2759"/>